<reference evidence="1 2" key="1">
    <citation type="submission" date="2017-07" db="EMBL/GenBank/DDBJ databases">
        <title>Acidovorax KNDSW TSA 6 genome sequence and assembly.</title>
        <authorList>
            <person name="Mayilraj S."/>
        </authorList>
    </citation>
    <scope>NUCLEOTIDE SEQUENCE [LARGE SCALE GENOMIC DNA]</scope>
    <source>
        <strain evidence="1 2">KNDSW-TSA6</strain>
    </source>
</reference>
<accession>A0A235EID8</accession>
<keyword evidence="2" id="KW-1185">Reference proteome</keyword>
<proteinExistence type="predicted"/>
<name>A0A235EID8_9BURK</name>
<protein>
    <submittedName>
        <fullName evidence="1">Uncharacterized protein</fullName>
    </submittedName>
</protein>
<gene>
    <name evidence="1" type="ORF">CBY09_18340</name>
</gene>
<organism evidence="1 2">
    <name type="scientific">Acidovorax kalamii</name>
    <dbReference type="NCBI Taxonomy" id="2004485"/>
    <lineage>
        <taxon>Bacteria</taxon>
        <taxon>Pseudomonadati</taxon>
        <taxon>Pseudomonadota</taxon>
        <taxon>Betaproteobacteria</taxon>
        <taxon>Burkholderiales</taxon>
        <taxon>Comamonadaceae</taxon>
        <taxon>Acidovorax</taxon>
    </lineage>
</organism>
<dbReference type="AlphaFoldDB" id="A0A235EID8"/>
<dbReference type="Proteomes" id="UP000215441">
    <property type="component" value="Unassembled WGS sequence"/>
</dbReference>
<sequence>MLHYQHQHSTQTLQQGLDEYFAAHPSSLRGGDLSAEAQLFFRCHDTVHVLYSCSTSLPDEAVVKIASLRGTTEGLAVLKGYALHESRAIYGQLHATDVLRNLGATLWAVPRTWWRCSRQTLRWPWTSPPEYLDMPLAALRARYGIRVSHVDSTADD</sequence>
<dbReference type="EMBL" id="NOIG01000011">
    <property type="protein sequence ID" value="OYD48774.1"/>
    <property type="molecule type" value="Genomic_DNA"/>
</dbReference>
<evidence type="ECO:0000313" key="1">
    <source>
        <dbReference type="EMBL" id="OYD48774.1"/>
    </source>
</evidence>
<comment type="caution">
    <text evidence="1">The sequence shown here is derived from an EMBL/GenBank/DDBJ whole genome shotgun (WGS) entry which is preliminary data.</text>
</comment>
<evidence type="ECO:0000313" key="2">
    <source>
        <dbReference type="Proteomes" id="UP000215441"/>
    </source>
</evidence>